<organism evidence="1 2">
    <name type="scientific">Streblomastix strix</name>
    <dbReference type="NCBI Taxonomy" id="222440"/>
    <lineage>
        <taxon>Eukaryota</taxon>
        <taxon>Metamonada</taxon>
        <taxon>Preaxostyla</taxon>
        <taxon>Oxymonadida</taxon>
        <taxon>Streblomastigidae</taxon>
        <taxon>Streblomastix</taxon>
    </lineage>
</organism>
<reference evidence="1 2" key="1">
    <citation type="submission" date="2019-03" db="EMBL/GenBank/DDBJ databases">
        <title>Single cell metagenomics reveals metabolic interactions within the superorganism composed of flagellate Streblomastix strix and complex community of Bacteroidetes bacteria on its surface.</title>
        <authorList>
            <person name="Treitli S.C."/>
            <person name="Kolisko M."/>
            <person name="Husnik F."/>
            <person name="Keeling P."/>
            <person name="Hampl V."/>
        </authorList>
    </citation>
    <scope>NUCLEOTIDE SEQUENCE [LARGE SCALE GENOMIC DNA]</scope>
    <source>
        <strain evidence="1">ST1C</strain>
    </source>
</reference>
<accession>A0A5J4X407</accession>
<dbReference type="Proteomes" id="UP000324800">
    <property type="component" value="Unassembled WGS sequence"/>
</dbReference>
<comment type="caution">
    <text evidence="1">The sequence shown here is derived from an EMBL/GenBank/DDBJ whole genome shotgun (WGS) entry which is preliminary data.</text>
</comment>
<protein>
    <submittedName>
        <fullName evidence="1">Uncharacterized protein</fullName>
    </submittedName>
</protein>
<sequence>MQFFTKNDDQFQRNLAAICFSNIFESREIKDEQISAEILGHLWTLANDPKEWEKHKSILELEGLAQNAVNRTQIESVGFVFPQ</sequence>
<evidence type="ECO:0000313" key="2">
    <source>
        <dbReference type="Proteomes" id="UP000324800"/>
    </source>
</evidence>
<name>A0A5J4X407_9EUKA</name>
<gene>
    <name evidence="1" type="ORF">EZS28_002994</name>
</gene>
<proteinExistence type="predicted"/>
<evidence type="ECO:0000313" key="1">
    <source>
        <dbReference type="EMBL" id="KAA6401476.1"/>
    </source>
</evidence>
<dbReference type="AlphaFoldDB" id="A0A5J4X407"/>
<dbReference type="EMBL" id="SNRW01000383">
    <property type="protein sequence ID" value="KAA6401476.1"/>
    <property type="molecule type" value="Genomic_DNA"/>
</dbReference>